<feature type="region of interest" description="Disordered" evidence="1">
    <location>
        <begin position="400"/>
        <end position="427"/>
    </location>
</feature>
<dbReference type="PANTHER" id="PTHR42678:SF34">
    <property type="entry name" value="OS04G0183300 PROTEIN"/>
    <property type="match status" value="1"/>
</dbReference>
<feature type="compositionally biased region" description="Acidic residues" evidence="1">
    <location>
        <begin position="400"/>
        <end position="409"/>
    </location>
</feature>
<feature type="region of interest" description="Disordered" evidence="1">
    <location>
        <begin position="894"/>
        <end position="917"/>
    </location>
</feature>
<dbReference type="SUPFAM" id="SSF75304">
    <property type="entry name" value="Amidase signature (AS) enzymes"/>
    <property type="match status" value="2"/>
</dbReference>
<dbReference type="GeneID" id="63673368"/>
<gene>
    <name evidence="3" type="ORF">SPBR_00127</name>
</gene>
<organism evidence="3 4">
    <name type="scientific">Sporothrix brasiliensis 5110</name>
    <dbReference type="NCBI Taxonomy" id="1398154"/>
    <lineage>
        <taxon>Eukaryota</taxon>
        <taxon>Fungi</taxon>
        <taxon>Dikarya</taxon>
        <taxon>Ascomycota</taxon>
        <taxon>Pezizomycotina</taxon>
        <taxon>Sordariomycetes</taxon>
        <taxon>Sordariomycetidae</taxon>
        <taxon>Ophiostomatales</taxon>
        <taxon>Ophiostomataceae</taxon>
        <taxon>Sporothrix</taxon>
    </lineage>
</organism>
<dbReference type="AlphaFoldDB" id="A0A0C2EUL5"/>
<evidence type="ECO:0000259" key="2">
    <source>
        <dbReference type="Pfam" id="PF01425"/>
    </source>
</evidence>
<dbReference type="PANTHER" id="PTHR42678">
    <property type="entry name" value="AMIDASE"/>
    <property type="match status" value="1"/>
</dbReference>
<accession>A0A0C2EUL5</accession>
<dbReference type="OrthoDB" id="566138at2759"/>
<protein>
    <recommendedName>
        <fullName evidence="2">Amidase domain-containing protein</fullName>
    </recommendedName>
</protein>
<feature type="compositionally biased region" description="Low complexity" evidence="1">
    <location>
        <begin position="903"/>
        <end position="917"/>
    </location>
</feature>
<keyword evidence="4" id="KW-1185">Reference proteome</keyword>
<evidence type="ECO:0000313" key="3">
    <source>
        <dbReference type="EMBL" id="KIH90239.1"/>
    </source>
</evidence>
<feature type="compositionally biased region" description="Polar residues" evidence="1">
    <location>
        <begin position="798"/>
        <end position="816"/>
    </location>
</feature>
<dbReference type="Proteomes" id="UP000031575">
    <property type="component" value="Unassembled WGS sequence"/>
</dbReference>
<dbReference type="Pfam" id="PF01425">
    <property type="entry name" value="Amidase"/>
    <property type="match status" value="1"/>
</dbReference>
<dbReference type="VEuPathDB" id="FungiDB:SPBR_00127"/>
<sequence>MSAATSVGSAPSVPLVLARPSPANIPPLKSLTIQQVLDGLSAATFTTEQLVQAHLNQIARFDSELHAVLQINPNALNIARDLDAELAGLDGPAREKKMRPLHGVPLLVKDNVATAEPALEATAGSLALLGAKPVRENRAVTRLRDAGCVLLGTTNCSEWANFRSRPSDSGWSARGGQTYGAYHARQDPSGSSSGSAVAVDMGYCVLAVGTETSGSIISPATQNNIVGLKPTTGLVSRDAVVPISPQQDTLGPMTRTLADAALMLDVMMGRDEHDPKTAEIPEARLQSPLHPKLTAVEEDAPLSLRIGIPRDALQGIKSAILEAFETRVVAPLRAREGVTIVDCTMPGLLRFKNLSLVEKTNYMAGEFHDALPAYLAALTANPHHIDGVKALCAFIKSTPEEEYGENEETDEKRDDSAGDTTEEEPENIVEEAVHDVGPPRRNIERLEQTQAVTRDSAAFEAAKTNAAYFAGPGGIQGALDGIKGGPDRPHGFNTHEPVDILLLPTNASAVNYFAACEGHPQITLPLGYRDSPKVQRNDTGRLVATGPNVPYGVSAIARKYDEASLMRVWPTRPGWGALSGLVLVPAKPRAVFQASAVDWSLVPSAEICATAALAASLAAWFALHTLVSWSEMRFVMMLGFSASSWPLLTRGSMAWKVNSVALRPSRPASNLIVGTHRPKSRPAMVDCCTPLTTGPAAPVDEAAPAAPTEATEEAEAATTDVTRVVAAAEAVAVEAAVTNAAVTDTAAAPVEPSTACVEKLAKPLAATTSATLRPPAAKGLSSDEAELAFSMSLPTTAGSISGTMPRRTSVTGSVTSEHSEGIDTAKGLKFFSAATSAAAAETTSAVLPRVVMMVSARVSLAQALAPASNTPGTWPESVPASPGLPRLVRAAMAATGRDSSPKRASAAATRAATNNVW</sequence>
<proteinExistence type="predicted"/>
<evidence type="ECO:0000256" key="1">
    <source>
        <dbReference type="SAM" id="MobiDB-lite"/>
    </source>
</evidence>
<dbReference type="InterPro" id="IPR023631">
    <property type="entry name" value="Amidase_dom"/>
</dbReference>
<dbReference type="Gene3D" id="3.90.1300.10">
    <property type="entry name" value="Amidase signature (AS) domain"/>
    <property type="match status" value="1"/>
</dbReference>
<comment type="caution">
    <text evidence="3">The sequence shown here is derived from an EMBL/GenBank/DDBJ whole genome shotgun (WGS) entry which is preliminary data.</text>
</comment>
<reference evidence="3 4" key="1">
    <citation type="journal article" date="2014" name="BMC Genomics">
        <title>Comparative genomics of the major fungal agents of human and animal Sporotrichosis: Sporothrix schenckii and Sporothrix brasiliensis.</title>
        <authorList>
            <person name="Teixeira M.M."/>
            <person name="de Almeida L.G."/>
            <person name="Kubitschek-Barreira P."/>
            <person name="Alves F.L."/>
            <person name="Kioshima E.S."/>
            <person name="Abadio A.K."/>
            <person name="Fernandes L."/>
            <person name="Derengowski L.S."/>
            <person name="Ferreira K.S."/>
            <person name="Souza R.C."/>
            <person name="Ruiz J.C."/>
            <person name="de Andrade N.C."/>
            <person name="Paes H.C."/>
            <person name="Nicola A.M."/>
            <person name="Albuquerque P."/>
            <person name="Gerber A.L."/>
            <person name="Martins V.P."/>
            <person name="Peconick L.D."/>
            <person name="Neto A.V."/>
            <person name="Chaucanez C.B."/>
            <person name="Silva P.A."/>
            <person name="Cunha O.L."/>
            <person name="de Oliveira F.F."/>
            <person name="dos Santos T.C."/>
            <person name="Barros A.L."/>
            <person name="Soares M.A."/>
            <person name="de Oliveira L.M."/>
            <person name="Marini M.M."/>
            <person name="Villalobos-Duno H."/>
            <person name="Cunha M.M."/>
            <person name="de Hoog S."/>
            <person name="da Silveira J.F."/>
            <person name="Henrissat B."/>
            <person name="Nino-Vega G.A."/>
            <person name="Cisalpino P.S."/>
            <person name="Mora-Montes H.M."/>
            <person name="Almeida S.R."/>
            <person name="Stajich J.E."/>
            <person name="Lopes-Bezerra L.M."/>
            <person name="Vasconcelos A.T."/>
            <person name="Felipe M.S."/>
        </authorList>
    </citation>
    <scope>NUCLEOTIDE SEQUENCE [LARGE SCALE GENOMIC DNA]</scope>
    <source>
        <strain evidence="3 4">5110</strain>
    </source>
</reference>
<dbReference type="InterPro" id="IPR036928">
    <property type="entry name" value="AS_sf"/>
</dbReference>
<evidence type="ECO:0000313" key="4">
    <source>
        <dbReference type="Proteomes" id="UP000031575"/>
    </source>
</evidence>
<feature type="domain" description="Amidase" evidence="2">
    <location>
        <begin position="50"/>
        <end position="353"/>
    </location>
</feature>
<name>A0A0C2EUL5_9PEZI</name>
<feature type="region of interest" description="Disordered" evidence="1">
    <location>
        <begin position="798"/>
        <end position="818"/>
    </location>
</feature>
<dbReference type="EMBL" id="AWTV01000008">
    <property type="protein sequence ID" value="KIH90239.1"/>
    <property type="molecule type" value="Genomic_DNA"/>
</dbReference>
<dbReference type="HOGENOM" id="CLU_317642_0_0_1"/>
<dbReference type="RefSeq" id="XP_040618249.1">
    <property type="nucleotide sequence ID" value="XM_040758447.1"/>
</dbReference>